<dbReference type="PATRIC" id="fig|159743.3.peg.3766"/>
<organism evidence="1 2">
    <name type="scientific">Paenibacillus terrae</name>
    <dbReference type="NCBI Taxonomy" id="159743"/>
    <lineage>
        <taxon>Bacteria</taxon>
        <taxon>Bacillati</taxon>
        <taxon>Bacillota</taxon>
        <taxon>Bacilli</taxon>
        <taxon>Bacillales</taxon>
        <taxon>Paenibacillaceae</taxon>
        <taxon>Paenibacillus</taxon>
    </lineage>
</organism>
<dbReference type="EMBL" id="JTHP01000035">
    <property type="protein sequence ID" value="KJD44421.1"/>
    <property type="molecule type" value="Genomic_DNA"/>
</dbReference>
<comment type="caution">
    <text evidence="1">The sequence shown here is derived from an EMBL/GenBank/DDBJ whole genome shotgun (WGS) entry which is preliminary data.</text>
</comment>
<dbReference type="Proteomes" id="UP000032534">
    <property type="component" value="Unassembled WGS sequence"/>
</dbReference>
<evidence type="ECO:0000313" key="1">
    <source>
        <dbReference type="EMBL" id="KJD44421.1"/>
    </source>
</evidence>
<dbReference type="RefSeq" id="WP_044647235.1">
    <property type="nucleotide sequence ID" value="NZ_JTHP01000035.1"/>
</dbReference>
<sequence length="439" mass="50851">MKELVQDRLSKMDDLEQRRLLKNMMAGVFMNLVEYQEEMTRQLERRVFEEIENTEEKFDVYVSLTSREDYDPIHEFLYPVLPSDTKDKVMDISRVAEVVREGGALPLFTLFLEMETEQITALVRSKRVFGGTLVTETGSYPIRFRLEHNRSYILEIEKLYLMFMQNGMPWKTINHPYAYKFVDCVLVGGEGEPDADEEIHEITISLEEFDVFKKVDVFPLWNIERLSLKNSGFPIPAIDHVNYEHVLPLSKTGPEHGYLIDGVEGDIRYIKRTEEELTIVTPRDKSGEWNVLKVTKPVPTRLSRQTYPVLSNRRQDSFLGRYTGKQAVIVRAKAEITRIVHSFEAAQGLELERVDIWGGTGRNDVSKLLSKTQTYPLNPFVSDNVRTEEGKQIMRLGFRHGSADASPTFPAYILSDLMSFLVSEVQMYFPEYKCEGEWL</sequence>
<accession>A0A0D7WZ06</accession>
<dbReference type="OrthoDB" id="1661761at2"/>
<proteinExistence type="predicted"/>
<name>A0A0D7WZ06_9BACL</name>
<gene>
    <name evidence="1" type="ORF">QD47_16960</name>
</gene>
<protein>
    <submittedName>
        <fullName evidence="1">Normocyte-binding protein</fullName>
    </submittedName>
</protein>
<dbReference type="AlphaFoldDB" id="A0A0D7WZ06"/>
<keyword evidence="2" id="KW-1185">Reference proteome</keyword>
<reference evidence="1 2" key="1">
    <citation type="submission" date="2014-11" db="EMBL/GenBank/DDBJ databases">
        <title>Draft Genome Sequences of Paenibacillus polymyxa NRRL B-30509 and Paenibacillus terrae NRRL B-30644, Strains from a Poultry Environment that Produce Tridecaptin A and Paenicidins.</title>
        <authorList>
            <person name="van Belkum M.J."/>
            <person name="Lohans C.T."/>
            <person name="Vederas J.C."/>
        </authorList>
    </citation>
    <scope>NUCLEOTIDE SEQUENCE [LARGE SCALE GENOMIC DNA]</scope>
    <source>
        <strain evidence="1 2">NRRL B-30644</strain>
    </source>
</reference>
<evidence type="ECO:0000313" key="2">
    <source>
        <dbReference type="Proteomes" id="UP000032534"/>
    </source>
</evidence>